<reference evidence="7 8" key="1">
    <citation type="submission" date="2019-07" db="EMBL/GenBank/DDBJ databases">
        <title>Genomic Encyclopedia of Type Strains, Phase IV (KMG-IV): sequencing the most valuable type-strain genomes for metagenomic binning, comparative biology and taxonomic classification.</title>
        <authorList>
            <person name="Goeker M."/>
        </authorList>
    </citation>
    <scope>NUCLEOTIDE SEQUENCE [LARGE SCALE GENOMIC DNA]</scope>
    <source>
        <strain evidence="7 8">DSM 18961</strain>
    </source>
</reference>
<dbReference type="RefSeq" id="WP_148868395.1">
    <property type="nucleotide sequence ID" value="NZ_VNIA01000001.1"/>
</dbReference>
<keyword evidence="8" id="KW-1185">Reference proteome</keyword>
<name>A0A5S5DX94_9FLAO</name>
<evidence type="ECO:0000313" key="7">
    <source>
        <dbReference type="EMBL" id="TYP99686.1"/>
    </source>
</evidence>
<dbReference type="Proteomes" id="UP000323136">
    <property type="component" value="Unassembled WGS sequence"/>
</dbReference>
<dbReference type="PROSITE" id="PS50263">
    <property type="entry name" value="CN_HYDROLASE"/>
    <property type="match status" value="1"/>
</dbReference>
<feature type="domain" description="CN hydrolase" evidence="6">
    <location>
        <begin position="7"/>
        <end position="239"/>
    </location>
</feature>
<evidence type="ECO:0000256" key="5">
    <source>
        <dbReference type="ARBA" id="ARBA00072139"/>
    </source>
</evidence>
<proteinExistence type="inferred from homology"/>
<dbReference type="InterPro" id="IPR052737">
    <property type="entry name" value="Omega-amidase_YafV"/>
</dbReference>
<dbReference type="CDD" id="cd07575">
    <property type="entry name" value="Xc-1258_like"/>
    <property type="match status" value="1"/>
</dbReference>
<evidence type="ECO:0000256" key="3">
    <source>
        <dbReference type="ARBA" id="ARBA00039118"/>
    </source>
</evidence>
<dbReference type="EMBL" id="VNIA01000001">
    <property type="protein sequence ID" value="TYP99686.1"/>
    <property type="molecule type" value="Genomic_DNA"/>
</dbReference>
<dbReference type="AlphaFoldDB" id="A0A5S5DX94"/>
<protein>
    <recommendedName>
        <fullName evidence="5">Omega-amidase YafV</fullName>
        <ecNumber evidence="3">3.5.1.3</ecNumber>
    </recommendedName>
</protein>
<gene>
    <name evidence="7" type="ORF">C7447_101290</name>
</gene>
<dbReference type="InterPro" id="IPR003010">
    <property type="entry name" value="C-N_Hydrolase"/>
</dbReference>
<comment type="similarity">
    <text evidence="1">Belongs to the carbon-nitrogen hydrolase superfamily. NIT1/NIT2 family.</text>
</comment>
<dbReference type="Gene3D" id="3.60.110.10">
    <property type="entry name" value="Carbon-nitrogen hydrolase"/>
    <property type="match status" value="1"/>
</dbReference>
<dbReference type="GO" id="GO:0050152">
    <property type="term" value="F:omega-amidase activity"/>
    <property type="evidence" value="ECO:0007669"/>
    <property type="project" value="UniProtKB-EC"/>
</dbReference>
<comment type="catalytic activity">
    <reaction evidence="4">
        <text>a monoamide of a dicarboxylate + H2O = a dicarboxylate + NH4(+)</text>
        <dbReference type="Rhea" id="RHEA:11716"/>
        <dbReference type="ChEBI" id="CHEBI:15377"/>
        <dbReference type="ChEBI" id="CHEBI:28938"/>
        <dbReference type="ChEBI" id="CHEBI:28965"/>
        <dbReference type="ChEBI" id="CHEBI:77450"/>
        <dbReference type="EC" id="3.5.1.3"/>
    </reaction>
</comment>
<dbReference type="PANTHER" id="PTHR47799">
    <property type="entry name" value="OMEGA-AMIDASE YAFV"/>
    <property type="match status" value="1"/>
</dbReference>
<dbReference type="GO" id="GO:0106008">
    <property type="term" value="F:2-oxoglutaramate amidase activity"/>
    <property type="evidence" value="ECO:0007669"/>
    <property type="project" value="TreeGrafter"/>
</dbReference>
<evidence type="ECO:0000256" key="4">
    <source>
        <dbReference type="ARBA" id="ARBA00052904"/>
    </source>
</evidence>
<dbReference type="EC" id="3.5.1.3" evidence="3"/>
<dbReference type="OrthoDB" id="9811121at2"/>
<dbReference type="InterPro" id="IPR036526">
    <property type="entry name" value="C-N_Hydrolase_sf"/>
</dbReference>
<keyword evidence="2 7" id="KW-0378">Hydrolase</keyword>
<evidence type="ECO:0000256" key="1">
    <source>
        <dbReference type="ARBA" id="ARBA00010613"/>
    </source>
</evidence>
<comment type="caution">
    <text evidence="7">The sequence shown here is derived from an EMBL/GenBank/DDBJ whole genome shotgun (WGS) entry which is preliminary data.</text>
</comment>
<organism evidence="7 8">
    <name type="scientific">Tenacibaculum adriaticum</name>
    <dbReference type="NCBI Taxonomy" id="413713"/>
    <lineage>
        <taxon>Bacteria</taxon>
        <taxon>Pseudomonadati</taxon>
        <taxon>Bacteroidota</taxon>
        <taxon>Flavobacteriia</taxon>
        <taxon>Flavobacteriales</taxon>
        <taxon>Flavobacteriaceae</taxon>
        <taxon>Tenacibaculum</taxon>
    </lineage>
</organism>
<accession>A0A5S5DX94</accession>
<evidence type="ECO:0000259" key="6">
    <source>
        <dbReference type="PROSITE" id="PS50263"/>
    </source>
</evidence>
<dbReference type="Pfam" id="PF00795">
    <property type="entry name" value="CN_hydrolase"/>
    <property type="match status" value="1"/>
</dbReference>
<dbReference type="SUPFAM" id="SSF56317">
    <property type="entry name" value="Carbon-nitrogen hydrolase"/>
    <property type="match status" value="1"/>
</dbReference>
<sequence length="261" mass="30141">MKTSEKLNIAIIQSDLIWENPEANRLQFERKVNQVDNATDLIILPEMFSTGFSMNASVLAETMSGETVQWMQKMASEKQLAIVGSIIISENDKFYNRLLFVYPSGKIEYYDKRHTFTLAKENEVFSEGKNKLIIEYKGWKICPLICYDLRFPVWSRNVENYDLLIYIASWPKVRISAWDALLKARAIENMCYTIGVNRTGKDGNNYEYVGHSIALDCLGNPLSKETNNDDEIILVQLDKTQQHKTREKLGFLNDKDAFILK</sequence>
<dbReference type="FunFam" id="3.60.110.10:FF:000004">
    <property type="entry name" value="Carbon-nitrogen hydrolase"/>
    <property type="match status" value="1"/>
</dbReference>
<evidence type="ECO:0000313" key="8">
    <source>
        <dbReference type="Proteomes" id="UP000323136"/>
    </source>
</evidence>
<dbReference type="PANTHER" id="PTHR47799:SF1">
    <property type="entry name" value="OMEGA-AMIDASE YAFV"/>
    <property type="match status" value="1"/>
</dbReference>
<evidence type="ECO:0000256" key="2">
    <source>
        <dbReference type="ARBA" id="ARBA00022801"/>
    </source>
</evidence>